<dbReference type="Gene3D" id="1.25.40.10">
    <property type="entry name" value="Tetratricopeptide repeat domain"/>
    <property type="match status" value="2"/>
</dbReference>
<protein>
    <submittedName>
        <fullName evidence="3">CHAT domain-containing protein</fullName>
    </submittedName>
</protein>
<organism evidence="3 4">
    <name type="scientific">Acanthopleuribacter pedis</name>
    <dbReference type="NCBI Taxonomy" id="442870"/>
    <lineage>
        <taxon>Bacteria</taxon>
        <taxon>Pseudomonadati</taxon>
        <taxon>Acidobacteriota</taxon>
        <taxon>Holophagae</taxon>
        <taxon>Acanthopleuribacterales</taxon>
        <taxon>Acanthopleuribacteraceae</taxon>
        <taxon>Acanthopleuribacter</taxon>
    </lineage>
</organism>
<dbReference type="EMBL" id="JAFREP010000017">
    <property type="protein sequence ID" value="MBO1320471.1"/>
    <property type="molecule type" value="Genomic_DNA"/>
</dbReference>
<dbReference type="SMART" id="SM00028">
    <property type="entry name" value="TPR"/>
    <property type="match status" value="4"/>
</dbReference>
<dbReference type="Pfam" id="PF12770">
    <property type="entry name" value="CHAT"/>
    <property type="match status" value="1"/>
</dbReference>
<dbReference type="Gene3D" id="2.60.120.380">
    <property type="match status" value="1"/>
</dbReference>
<dbReference type="Pfam" id="PF13181">
    <property type="entry name" value="TPR_8"/>
    <property type="match status" value="1"/>
</dbReference>
<dbReference type="InterPro" id="IPR019734">
    <property type="entry name" value="TPR_rpt"/>
</dbReference>
<keyword evidence="1" id="KW-0732">Signal</keyword>
<sequence>MRLSAIAVFVFLINLAACHQAPPSHTCHPLPNRNQPIAIKPKQTHCYHLDLEKGARLEIRVDQHLVDVSLQWVGPDGRVQVTMDHWDGSWGQEWLQIEADRNGVFELKVVSDLTDSEKASYRLEVSSGVANKLLVPELIPDLRGIQTTRWDKPAQKLQELQEHVARTDQSGWPPAYRARVWQTIAFLAGRVSNKPQAYEALRQAHLAFEQDGDYAAAALYGFKAARAAGRLNQMGRAGEHLDHAYHLGILSNQSHLFGRLRSNHAHWLMQRGRFQQAKSMMLEALDDLKAKGDRRGTARQLDDLGLLSNRLAQMDEAQNYFGQAAELWKEIGPIQNHYLSRSETAWSNHLLGNSGIADEIMTEMIEKLEQRNLPNYADPLYDRLGSINLRLKNFEAAREYYQTYLESKSAVGDRRAATYLNMAELGIQEGNLYEARDYAQKALEIYDAESAPLETLHAGFLLARIHAQMRDQEQAVGQAEQALQTLHALREAMDDPAAGLSFMGPRQDYIAFTLDLLYQFHQDHPERGFDLEALRIFEMFQARYLVKAYHSRQHRKQISRKDQATLSALRLERGELYERREDLHRKGRTDRALQERLGHIQEVVETLQGQPVFNHSNDPFIEHPDPASAALALSKQWDGAMLVYHLGDPNSFLWIITSETFEMKRLPPRNEIITELAFFFEYFHKDPGDHPEALGDAAAAVGELLLGPIVDTVLKNADAQNPRRLLIVADDHLNNLPFNMLTVPGTTHALVDIATTSMHPSITFASLMQRERRVAATRRLLLFANPAFSKAYAPLAETAHEAACLQQWIPAAQSTLRTQNEATLTEWHHLNAGDYDLIHFATHGENPYGGAEEPETSAHFKGLGTRVKGLIFAPDDRNDRTILRIPEIQSMDFKAQLVTLSACYSGVSDISFGEGALGLDEVFLGSGARRVLAGLRKVDDNAGRVFMCAFYEGFLNQGLAADEAVRRARLKLRGQAAFRDPRFWAPFVLNGDPGPYRAPKTPNP</sequence>
<name>A0A8J7QHC8_9BACT</name>
<dbReference type="RefSeq" id="WP_207860426.1">
    <property type="nucleotide sequence ID" value="NZ_JAFREP010000017.1"/>
</dbReference>
<dbReference type="AlphaFoldDB" id="A0A8J7QHC8"/>
<dbReference type="InterPro" id="IPR011990">
    <property type="entry name" value="TPR-like_helical_dom_sf"/>
</dbReference>
<dbReference type="Proteomes" id="UP000664417">
    <property type="component" value="Unassembled WGS sequence"/>
</dbReference>
<feature type="chain" id="PRO_5035198226" evidence="1">
    <location>
        <begin position="22"/>
        <end position="1004"/>
    </location>
</feature>
<feature type="domain" description="CHAT" evidence="2">
    <location>
        <begin position="698"/>
        <end position="992"/>
    </location>
</feature>
<evidence type="ECO:0000313" key="3">
    <source>
        <dbReference type="EMBL" id="MBO1320471.1"/>
    </source>
</evidence>
<reference evidence="3" key="1">
    <citation type="submission" date="2021-03" db="EMBL/GenBank/DDBJ databases">
        <authorList>
            <person name="Wang G."/>
        </authorList>
    </citation>
    <scope>NUCLEOTIDE SEQUENCE</scope>
    <source>
        <strain evidence="3">KCTC 12899</strain>
    </source>
</reference>
<dbReference type="SUPFAM" id="SSF48452">
    <property type="entry name" value="TPR-like"/>
    <property type="match status" value="2"/>
</dbReference>
<keyword evidence="4" id="KW-1185">Reference proteome</keyword>
<evidence type="ECO:0000259" key="2">
    <source>
        <dbReference type="Pfam" id="PF12770"/>
    </source>
</evidence>
<evidence type="ECO:0000313" key="4">
    <source>
        <dbReference type="Proteomes" id="UP000664417"/>
    </source>
</evidence>
<dbReference type="InterPro" id="IPR024983">
    <property type="entry name" value="CHAT_dom"/>
</dbReference>
<gene>
    <name evidence="3" type="ORF">J3U88_18490</name>
</gene>
<proteinExistence type="predicted"/>
<evidence type="ECO:0000256" key="1">
    <source>
        <dbReference type="SAM" id="SignalP"/>
    </source>
</evidence>
<feature type="signal peptide" evidence="1">
    <location>
        <begin position="1"/>
        <end position="21"/>
    </location>
</feature>
<comment type="caution">
    <text evidence="3">The sequence shown here is derived from an EMBL/GenBank/DDBJ whole genome shotgun (WGS) entry which is preliminary data.</text>
</comment>
<accession>A0A8J7QHC8</accession>
<dbReference type="PANTHER" id="PTHR10098">
    <property type="entry name" value="RAPSYN-RELATED"/>
    <property type="match status" value="1"/>
</dbReference>